<proteinExistence type="predicted"/>
<reference evidence="1 2" key="1">
    <citation type="journal article" date="2005" name="PLoS Biol.">
        <title>The genomes of Oryza sativa: a history of duplications.</title>
        <authorList>
            <person name="Yu J."/>
            <person name="Wang J."/>
            <person name="Lin W."/>
            <person name="Li S."/>
            <person name="Li H."/>
            <person name="Zhou J."/>
            <person name="Ni P."/>
            <person name="Dong W."/>
            <person name="Hu S."/>
            <person name="Zeng C."/>
            <person name="Zhang J."/>
            <person name="Zhang Y."/>
            <person name="Li R."/>
            <person name="Xu Z."/>
            <person name="Li S."/>
            <person name="Li X."/>
            <person name="Zheng H."/>
            <person name="Cong L."/>
            <person name="Lin L."/>
            <person name="Yin J."/>
            <person name="Geng J."/>
            <person name="Li G."/>
            <person name="Shi J."/>
            <person name="Liu J."/>
            <person name="Lv H."/>
            <person name="Li J."/>
            <person name="Wang J."/>
            <person name="Deng Y."/>
            <person name="Ran L."/>
            <person name="Shi X."/>
            <person name="Wang X."/>
            <person name="Wu Q."/>
            <person name="Li C."/>
            <person name="Ren X."/>
            <person name="Wang J."/>
            <person name="Wang X."/>
            <person name="Li D."/>
            <person name="Liu D."/>
            <person name="Zhang X."/>
            <person name="Ji Z."/>
            <person name="Zhao W."/>
            <person name="Sun Y."/>
            <person name="Zhang Z."/>
            <person name="Bao J."/>
            <person name="Han Y."/>
            <person name="Dong L."/>
            <person name="Ji J."/>
            <person name="Chen P."/>
            <person name="Wu S."/>
            <person name="Liu J."/>
            <person name="Xiao Y."/>
            <person name="Bu D."/>
            <person name="Tan J."/>
            <person name="Yang L."/>
            <person name="Ye C."/>
            <person name="Zhang J."/>
            <person name="Xu J."/>
            <person name="Zhou Y."/>
            <person name="Yu Y."/>
            <person name="Zhang B."/>
            <person name="Zhuang S."/>
            <person name="Wei H."/>
            <person name="Liu B."/>
            <person name="Lei M."/>
            <person name="Yu H."/>
            <person name="Li Y."/>
            <person name="Xu H."/>
            <person name="Wei S."/>
            <person name="He X."/>
            <person name="Fang L."/>
            <person name="Zhang Z."/>
            <person name="Zhang Y."/>
            <person name="Huang X."/>
            <person name="Su Z."/>
            <person name="Tong W."/>
            <person name="Li J."/>
            <person name="Tong Z."/>
            <person name="Li S."/>
            <person name="Ye J."/>
            <person name="Wang L."/>
            <person name="Fang L."/>
            <person name="Lei T."/>
            <person name="Chen C."/>
            <person name="Chen H."/>
            <person name="Xu Z."/>
            <person name="Li H."/>
            <person name="Huang H."/>
            <person name="Zhang F."/>
            <person name="Xu H."/>
            <person name="Li N."/>
            <person name="Zhao C."/>
            <person name="Li S."/>
            <person name="Dong L."/>
            <person name="Huang Y."/>
            <person name="Li L."/>
            <person name="Xi Y."/>
            <person name="Qi Q."/>
            <person name="Li W."/>
            <person name="Zhang B."/>
            <person name="Hu W."/>
            <person name="Zhang Y."/>
            <person name="Tian X."/>
            <person name="Jiao Y."/>
            <person name="Liang X."/>
            <person name="Jin J."/>
            <person name="Gao L."/>
            <person name="Zheng W."/>
            <person name="Hao B."/>
            <person name="Liu S."/>
            <person name="Wang W."/>
            <person name="Yuan L."/>
            <person name="Cao M."/>
            <person name="McDermott J."/>
            <person name="Samudrala R."/>
            <person name="Wang J."/>
            <person name="Wong G.K."/>
            <person name="Yang H."/>
        </authorList>
    </citation>
    <scope>NUCLEOTIDE SEQUENCE [LARGE SCALE GENOMIC DNA]</scope>
    <source>
        <strain evidence="2">cv. 93-11</strain>
    </source>
</reference>
<name>B8ADI7_ORYSI</name>
<organism evidence="1 2">
    <name type="scientific">Oryza sativa subsp. indica</name>
    <name type="common">Rice</name>
    <dbReference type="NCBI Taxonomy" id="39946"/>
    <lineage>
        <taxon>Eukaryota</taxon>
        <taxon>Viridiplantae</taxon>
        <taxon>Streptophyta</taxon>
        <taxon>Embryophyta</taxon>
        <taxon>Tracheophyta</taxon>
        <taxon>Spermatophyta</taxon>
        <taxon>Magnoliopsida</taxon>
        <taxon>Liliopsida</taxon>
        <taxon>Poales</taxon>
        <taxon>Poaceae</taxon>
        <taxon>BOP clade</taxon>
        <taxon>Oryzoideae</taxon>
        <taxon>Oryzeae</taxon>
        <taxon>Oryzinae</taxon>
        <taxon>Oryza</taxon>
        <taxon>Oryza sativa</taxon>
    </lineage>
</organism>
<sequence length="146" mass="15238">MVETTNRSALAQVAAGREIGLERQHEHPDWYVAPLQLSSSQNLIDAMKVDGEKKLPTDQLTGVLQRRRRWSSRNPTATVELPQAALCAAASSSASASASSSAGAGAALCATSATSSSVGAASASAGTLRFRRHRFGVASVCTLQRL</sequence>
<dbReference type="HOGENOM" id="CLU_1780495_0_0_1"/>
<dbReference type="Gramene" id="BGIOSGA002277-TA">
    <property type="protein sequence ID" value="BGIOSGA002277-PA"/>
    <property type="gene ID" value="BGIOSGA002277"/>
</dbReference>
<protein>
    <submittedName>
        <fullName evidence="1">Uncharacterized protein</fullName>
    </submittedName>
</protein>
<evidence type="ECO:0000313" key="1">
    <source>
        <dbReference type="EMBL" id="EEC70034.1"/>
    </source>
</evidence>
<keyword evidence="2" id="KW-1185">Reference proteome</keyword>
<dbReference type="EMBL" id="CM000126">
    <property type="protein sequence ID" value="EEC70034.1"/>
    <property type="molecule type" value="Genomic_DNA"/>
</dbReference>
<accession>B8ADI7</accession>
<dbReference type="Proteomes" id="UP000007015">
    <property type="component" value="Chromosome 1"/>
</dbReference>
<evidence type="ECO:0000313" key="2">
    <source>
        <dbReference type="Proteomes" id="UP000007015"/>
    </source>
</evidence>
<dbReference type="AlphaFoldDB" id="B8ADI7"/>
<gene>
    <name evidence="1" type="ORF">OsI_00612</name>
</gene>